<dbReference type="KEGG" id="pseo:OM33_16360"/>
<feature type="signal peptide" evidence="1">
    <location>
        <begin position="1"/>
        <end position="21"/>
    </location>
</feature>
<keyword evidence="1" id="KW-0732">Signal</keyword>
<evidence type="ECO:0000313" key="2">
    <source>
        <dbReference type="EMBL" id="AIY66699.1"/>
    </source>
</evidence>
<evidence type="ECO:0000256" key="1">
    <source>
        <dbReference type="SAM" id="SignalP"/>
    </source>
</evidence>
<dbReference type="RefSeq" id="WP_040135134.1">
    <property type="nucleotide sequence ID" value="NZ_CP009889.1"/>
</dbReference>
<dbReference type="HOGENOM" id="CLU_1915304_0_0_6"/>
<proteinExistence type="predicted"/>
<dbReference type="Proteomes" id="UP000030341">
    <property type="component" value="Chromosome 2"/>
</dbReference>
<organism evidence="2 3">
    <name type="scientific">Pseudoalteromonas piratica</name>
    <dbReference type="NCBI Taxonomy" id="1348114"/>
    <lineage>
        <taxon>Bacteria</taxon>
        <taxon>Pseudomonadati</taxon>
        <taxon>Pseudomonadota</taxon>
        <taxon>Gammaproteobacteria</taxon>
        <taxon>Alteromonadales</taxon>
        <taxon>Pseudoalteromonadaceae</taxon>
        <taxon>Pseudoalteromonas</taxon>
    </lineage>
</organism>
<dbReference type="AlphaFoldDB" id="A0A0A7EJ86"/>
<protein>
    <submittedName>
        <fullName evidence="2">Uncharacterized protein</fullName>
    </submittedName>
</protein>
<dbReference type="STRING" id="1348114.OM33_16360"/>
<dbReference type="EMBL" id="CP009889">
    <property type="protein sequence ID" value="AIY66699.1"/>
    <property type="molecule type" value="Genomic_DNA"/>
</dbReference>
<feature type="chain" id="PRO_5002039163" evidence="1">
    <location>
        <begin position="22"/>
        <end position="132"/>
    </location>
</feature>
<evidence type="ECO:0000313" key="3">
    <source>
        <dbReference type="Proteomes" id="UP000030341"/>
    </source>
</evidence>
<sequence length="132" mass="14590">MKTMASLTTALTLILSSVNLAAKPLILKKRDAAGAIYSQIDLFLHKQCQRDVASQFASHYNGIKSGLNSSNTKSAEDYEARAKRVQVIIDYTDNHNCTVDMPLLPTGNASVISEPGRNIKTYVLMIYPYFSM</sequence>
<accession>A0A0A7EJ86</accession>
<keyword evidence="3" id="KW-1185">Reference proteome</keyword>
<reference evidence="2 3" key="1">
    <citation type="submission" date="2014-11" db="EMBL/GenBank/DDBJ databases">
        <title>Complete Genome Sequence of Pseudoalteromonas sp. Strain OCN003 Isolated from Kaneohe Bay, Oahu, Hawaii.</title>
        <authorList>
            <person name="Beurmann S."/>
            <person name="Videau P."/>
            <person name="Ushijima B."/>
            <person name="Smith A.M."/>
            <person name="Aeby G.S."/>
            <person name="Callahan S.M."/>
            <person name="Belcaid M."/>
        </authorList>
    </citation>
    <scope>NUCLEOTIDE SEQUENCE [LARGE SCALE GENOMIC DNA]</scope>
    <source>
        <strain evidence="2 3">OCN003</strain>
    </source>
</reference>
<name>A0A0A7EJ86_9GAMM</name>
<gene>
    <name evidence="2" type="ORF">OM33_16360</name>
</gene>